<name>J3M7D3_ORYBR</name>
<reference evidence="1" key="2">
    <citation type="submission" date="2013-04" db="UniProtKB">
        <authorList>
            <consortium name="EnsemblPlants"/>
        </authorList>
    </citation>
    <scope>IDENTIFICATION</scope>
</reference>
<evidence type="ECO:0000313" key="2">
    <source>
        <dbReference type="Proteomes" id="UP000006038"/>
    </source>
</evidence>
<dbReference type="Gramene" id="OB05G25070.1">
    <property type="protein sequence ID" value="OB05G25070.1"/>
    <property type="gene ID" value="OB05G25070"/>
</dbReference>
<proteinExistence type="predicted"/>
<accession>J3M7D3</accession>
<dbReference type="Proteomes" id="UP000006038">
    <property type="component" value="Chromosome 5"/>
</dbReference>
<dbReference type="AlphaFoldDB" id="J3M7D3"/>
<organism evidence="1">
    <name type="scientific">Oryza brachyantha</name>
    <name type="common">malo sina</name>
    <dbReference type="NCBI Taxonomy" id="4533"/>
    <lineage>
        <taxon>Eukaryota</taxon>
        <taxon>Viridiplantae</taxon>
        <taxon>Streptophyta</taxon>
        <taxon>Embryophyta</taxon>
        <taxon>Tracheophyta</taxon>
        <taxon>Spermatophyta</taxon>
        <taxon>Magnoliopsida</taxon>
        <taxon>Liliopsida</taxon>
        <taxon>Poales</taxon>
        <taxon>Poaceae</taxon>
        <taxon>BOP clade</taxon>
        <taxon>Oryzoideae</taxon>
        <taxon>Oryzeae</taxon>
        <taxon>Oryzinae</taxon>
        <taxon>Oryza</taxon>
    </lineage>
</organism>
<reference evidence="1" key="1">
    <citation type="journal article" date="2013" name="Nat. Commun.">
        <title>Whole-genome sequencing of Oryza brachyantha reveals mechanisms underlying Oryza genome evolution.</title>
        <authorList>
            <person name="Chen J."/>
            <person name="Huang Q."/>
            <person name="Gao D."/>
            <person name="Wang J."/>
            <person name="Lang Y."/>
            <person name="Liu T."/>
            <person name="Li B."/>
            <person name="Bai Z."/>
            <person name="Luis Goicoechea J."/>
            <person name="Liang C."/>
            <person name="Chen C."/>
            <person name="Zhang W."/>
            <person name="Sun S."/>
            <person name="Liao Y."/>
            <person name="Zhang X."/>
            <person name="Yang L."/>
            <person name="Song C."/>
            <person name="Wang M."/>
            <person name="Shi J."/>
            <person name="Liu G."/>
            <person name="Liu J."/>
            <person name="Zhou H."/>
            <person name="Zhou W."/>
            <person name="Yu Q."/>
            <person name="An N."/>
            <person name="Chen Y."/>
            <person name="Cai Q."/>
            <person name="Wang B."/>
            <person name="Liu B."/>
            <person name="Min J."/>
            <person name="Huang Y."/>
            <person name="Wu H."/>
            <person name="Li Z."/>
            <person name="Zhang Y."/>
            <person name="Yin Y."/>
            <person name="Song W."/>
            <person name="Jiang J."/>
            <person name="Jackson S.A."/>
            <person name="Wing R.A."/>
            <person name="Wang J."/>
            <person name="Chen M."/>
        </authorList>
    </citation>
    <scope>NUCLEOTIDE SEQUENCE [LARGE SCALE GENOMIC DNA]</scope>
    <source>
        <strain evidence="1">cv. IRGC 101232</strain>
    </source>
</reference>
<dbReference type="HOGENOM" id="CLU_2501547_0_0_1"/>
<protein>
    <submittedName>
        <fullName evidence="1">Uncharacterized protein</fullName>
    </submittedName>
</protein>
<sequence>MTMWLQMIHRAAGSRTLVALEPQKAMLPCPPPPPILPHTLTHNNQKHLWLPITTNEYCPGFYFLGSKERFFAYQSPNLSQQAPCQF</sequence>
<dbReference type="EnsemblPlants" id="OB05G25070.1">
    <property type="protein sequence ID" value="OB05G25070.1"/>
    <property type="gene ID" value="OB05G25070"/>
</dbReference>
<keyword evidence="2" id="KW-1185">Reference proteome</keyword>
<evidence type="ECO:0000313" key="1">
    <source>
        <dbReference type="EnsemblPlants" id="OB05G25070.1"/>
    </source>
</evidence>